<sequence length="421" mass="46795">MNFLKVSLIALTVCATTTILPTDTSAAENTSKLFSKTVETATYKQGISAIALQARQNPADSEAVFALGALQFLNALEGLQHDLYRYGAGNADIDRNLRSFLPILRIPVSPNPSPEPITYEKTREIFKTFVAGMEQANQTLAALPDKPVKLPVDLLKISLDADRSGTIEPYENLATVLGSLSRSRNFKVEGEAQSFPVTFDQADAKWLQGYSNLLMSTANFLLAFDFEPTYDLAFHSVFGPSATNYGKLLEEKGKRKTGRDFETIAAALNFVHSVNWQVDEPDRLEATRQNLLKVMQLNYETWDLVSKETDDDNEWLPNPNQTSPFQALPVTQPTIDAWLQNVKAAEHVLNGDLLIPSMSFEGGINMKTFFQTAQTFDIVLFITGPNSADYIEDGEVSDGNFMRTITRPMGRNFGSFAIWFN</sequence>
<gene>
    <name evidence="2" type="ORF">PsAD2_00434</name>
</gene>
<keyword evidence="1" id="KW-0732">Signal</keyword>
<evidence type="ECO:0000256" key="1">
    <source>
        <dbReference type="SAM" id="SignalP"/>
    </source>
</evidence>
<dbReference type="Proteomes" id="UP000076577">
    <property type="component" value="Unassembled WGS sequence"/>
</dbReference>
<feature type="chain" id="PRO_5007828458" evidence="1">
    <location>
        <begin position="27"/>
        <end position="421"/>
    </location>
</feature>
<dbReference type="AlphaFoldDB" id="A0A161V870"/>
<keyword evidence="3" id="KW-1185">Reference proteome</keyword>
<proteinExistence type="predicted"/>
<dbReference type="PATRIC" id="fig|989403.3.peg.458"/>
<evidence type="ECO:0000313" key="3">
    <source>
        <dbReference type="Proteomes" id="UP000076577"/>
    </source>
</evidence>
<name>A0A161V870_9HYPH</name>
<dbReference type="RefSeq" id="WP_068001517.1">
    <property type="nucleotide sequence ID" value="NZ_FOFM01000005.1"/>
</dbReference>
<comment type="caution">
    <text evidence="2">The sequence shown here is derived from an EMBL/GenBank/DDBJ whole genome shotgun (WGS) entry which is preliminary data.</text>
</comment>
<reference evidence="2 3" key="1">
    <citation type="journal article" date="2016" name="Front. Microbiol.">
        <title>Comparative Genomic Analysis Reveals a Diverse Repertoire of Genes Involved in Prokaryote-Eukaryote Interactions within the Pseudovibrio Genus.</title>
        <authorList>
            <person name="Romano S."/>
            <person name="Fernandez-Guerra A."/>
            <person name="Reen F.J."/>
            <person name="Glockner F.O."/>
            <person name="Crowley S.P."/>
            <person name="O'Sullivan O."/>
            <person name="Cotter P.D."/>
            <person name="Adams C."/>
            <person name="Dobson A.D."/>
            <person name="O'Gara F."/>
        </authorList>
    </citation>
    <scope>NUCLEOTIDE SEQUENCE [LARGE SCALE GENOMIC DNA]</scope>
    <source>
        <strain evidence="2 3">Ad2</strain>
    </source>
</reference>
<organism evidence="2 3">
    <name type="scientific">Pseudovibrio axinellae</name>
    <dbReference type="NCBI Taxonomy" id="989403"/>
    <lineage>
        <taxon>Bacteria</taxon>
        <taxon>Pseudomonadati</taxon>
        <taxon>Pseudomonadota</taxon>
        <taxon>Alphaproteobacteria</taxon>
        <taxon>Hyphomicrobiales</taxon>
        <taxon>Stappiaceae</taxon>
        <taxon>Pseudovibrio</taxon>
    </lineage>
</organism>
<feature type="signal peptide" evidence="1">
    <location>
        <begin position="1"/>
        <end position="26"/>
    </location>
</feature>
<dbReference type="EMBL" id="LMCB01000004">
    <property type="protein sequence ID" value="KZL21149.1"/>
    <property type="molecule type" value="Genomic_DNA"/>
</dbReference>
<protein>
    <submittedName>
        <fullName evidence="2">Uncharacterized protein</fullName>
    </submittedName>
</protein>
<accession>A0A161V870</accession>
<dbReference type="STRING" id="989403.SAMN05421798_10538"/>
<dbReference type="OrthoDB" id="9815249at2"/>
<evidence type="ECO:0000313" key="2">
    <source>
        <dbReference type="EMBL" id="KZL21149.1"/>
    </source>
</evidence>